<reference evidence="16" key="1">
    <citation type="submission" date="2017-03" db="EMBL/GenBank/DDBJ databases">
        <authorList>
            <person name="Sharma R."/>
            <person name="Thines M."/>
        </authorList>
    </citation>
    <scope>NUCLEOTIDE SEQUENCE [LARGE SCALE GENOMIC DNA]</scope>
</reference>
<evidence type="ECO:0000313" key="16">
    <source>
        <dbReference type="Proteomes" id="UP000192927"/>
    </source>
</evidence>
<name>A0A1W5D8G3_9LECA</name>
<keyword evidence="6" id="KW-0645">Protease</keyword>
<evidence type="ECO:0000256" key="8">
    <source>
        <dbReference type="ARBA" id="ARBA00022729"/>
    </source>
</evidence>
<dbReference type="CDD" id="cd01087">
    <property type="entry name" value="Prolidase"/>
    <property type="match status" value="1"/>
</dbReference>
<proteinExistence type="inferred from homology"/>
<feature type="signal peptide" evidence="13">
    <location>
        <begin position="1"/>
        <end position="18"/>
    </location>
</feature>
<dbReference type="Gene3D" id="3.90.230.10">
    <property type="entry name" value="Creatinase/methionine aminopeptidase superfamily"/>
    <property type="match status" value="1"/>
</dbReference>
<evidence type="ECO:0000256" key="9">
    <source>
        <dbReference type="ARBA" id="ARBA00022801"/>
    </source>
</evidence>
<evidence type="ECO:0000256" key="10">
    <source>
        <dbReference type="ARBA" id="ARBA00023049"/>
    </source>
</evidence>
<dbReference type="InterPro" id="IPR018466">
    <property type="entry name" value="Kre9/Knh1-like_N"/>
</dbReference>
<comment type="catalytic activity">
    <reaction evidence="1">
        <text>Release of any N-terminal amino acid, including proline, that is linked to proline, even from a dipeptide or tripeptide.</text>
        <dbReference type="EC" id="3.4.11.9"/>
    </reaction>
</comment>
<evidence type="ECO:0000256" key="5">
    <source>
        <dbReference type="ARBA" id="ARBA00012574"/>
    </source>
</evidence>
<keyword evidence="7" id="KW-0479">Metal-binding</keyword>
<dbReference type="InterPro" id="IPR029149">
    <property type="entry name" value="Creatin/AminoP/Spt16_N"/>
</dbReference>
<comment type="function">
    <text evidence="3">Catalyzes the removal of a penultimate prolyl residue from the N-termini of peptides.</text>
</comment>
<dbReference type="Pfam" id="PF05195">
    <property type="entry name" value="AMP_N"/>
    <property type="match status" value="1"/>
</dbReference>
<dbReference type="InterPro" id="IPR052433">
    <property type="entry name" value="X-Pro_dipept-like"/>
</dbReference>
<comment type="similarity">
    <text evidence="4">Belongs to the peptidase M24B family.</text>
</comment>
<keyword evidence="8 13" id="KW-0732">Signal</keyword>
<keyword evidence="16" id="KW-1185">Reference proteome</keyword>
<evidence type="ECO:0000256" key="13">
    <source>
        <dbReference type="SAM" id="SignalP"/>
    </source>
</evidence>
<protein>
    <recommendedName>
        <fullName evidence="5">Xaa-Pro aminopeptidase</fullName>
        <ecNumber evidence="5">3.4.11.9</ecNumber>
    </recommendedName>
    <alternativeName>
        <fullName evidence="12">Aminoacylproline aminopeptidase</fullName>
    </alternativeName>
</protein>
<dbReference type="FunFam" id="3.90.230.10:FF:000002">
    <property type="entry name" value="Xaa-Pro aminopeptidase 3"/>
    <property type="match status" value="1"/>
</dbReference>
<feature type="domain" description="Aminopeptidase P N-terminal" evidence="14">
    <location>
        <begin position="236"/>
        <end position="370"/>
    </location>
</feature>
<evidence type="ECO:0000256" key="3">
    <source>
        <dbReference type="ARBA" id="ARBA00002443"/>
    </source>
</evidence>
<evidence type="ECO:0000313" key="15">
    <source>
        <dbReference type="EMBL" id="SLM39413.1"/>
    </source>
</evidence>
<evidence type="ECO:0000259" key="14">
    <source>
        <dbReference type="SMART" id="SM01011"/>
    </source>
</evidence>
<dbReference type="Pfam" id="PF00557">
    <property type="entry name" value="Peptidase_M24"/>
    <property type="match status" value="1"/>
</dbReference>
<accession>A0A1W5D8G3</accession>
<evidence type="ECO:0000256" key="2">
    <source>
        <dbReference type="ARBA" id="ARBA00001936"/>
    </source>
</evidence>
<dbReference type="GO" id="GO:0070006">
    <property type="term" value="F:metalloaminopeptidase activity"/>
    <property type="evidence" value="ECO:0007669"/>
    <property type="project" value="InterPro"/>
</dbReference>
<dbReference type="SUPFAM" id="SSF55920">
    <property type="entry name" value="Creatinase/aminopeptidase"/>
    <property type="match status" value="1"/>
</dbReference>
<dbReference type="AlphaFoldDB" id="A0A1W5D8G3"/>
<evidence type="ECO:0000256" key="11">
    <source>
        <dbReference type="ARBA" id="ARBA00023211"/>
    </source>
</evidence>
<dbReference type="InterPro" id="IPR000994">
    <property type="entry name" value="Pept_M24"/>
</dbReference>
<dbReference type="EMBL" id="FWEW01003499">
    <property type="protein sequence ID" value="SLM39413.1"/>
    <property type="molecule type" value="Genomic_DNA"/>
</dbReference>
<feature type="chain" id="PRO_5013048859" description="Xaa-Pro aminopeptidase" evidence="13">
    <location>
        <begin position="19"/>
        <end position="681"/>
    </location>
</feature>
<comment type="cofactor">
    <cofactor evidence="2">
        <name>Mn(2+)</name>
        <dbReference type="ChEBI" id="CHEBI:29035"/>
    </cofactor>
</comment>
<dbReference type="GO" id="GO:0006508">
    <property type="term" value="P:proteolysis"/>
    <property type="evidence" value="ECO:0007669"/>
    <property type="project" value="TreeGrafter"/>
</dbReference>
<keyword evidence="6" id="KW-0031">Aminopeptidase</keyword>
<dbReference type="Pfam" id="PF10342">
    <property type="entry name" value="Kre9_KNH"/>
    <property type="match status" value="1"/>
</dbReference>
<dbReference type="Proteomes" id="UP000192927">
    <property type="component" value="Unassembled WGS sequence"/>
</dbReference>
<evidence type="ECO:0000256" key="7">
    <source>
        <dbReference type="ARBA" id="ARBA00022723"/>
    </source>
</evidence>
<keyword evidence="10" id="KW-0482">Metalloprotease</keyword>
<dbReference type="SMART" id="SM01011">
    <property type="entry name" value="AMP_N"/>
    <property type="match status" value="1"/>
</dbReference>
<evidence type="ECO:0000256" key="12">
    <source>
        <dbReference type="ARBA" id="ARBA00030849"/>
    </source>
</evidence>
<dbReference type="GO" id="GO:0030145">
    <property type="term" value="F:manganese ion binding"/>
    <property type="evidence" value="ECO:0007669"/>
    <property type="project" value="InterPro"/>
</dbReference>
<dbReference type="SUPFAM" id="SSF53092">
    <property type="entry name" value="Creatinase/prolidase N-terminal domain"/>
    <property type="match status" value="1"/>
</dbReference>
<sequence length="681" mass="74329">MLMRPFALLAAAAPFAFADVKFTTPAPAAQLTAGSSLSLGWVDSGTAPSISDLASYQIFLCAGGNDANSYAQLAQLAQGTFAASNGKASVSVQASLGASTTNAYFLKMVSVATAGGSVTNYSPRFSVAGMTGTFPANVVAGIGTISGTAGPATENNVAQNQAAAQDDKYAVPYTLQTGLTNIANVADQLSLDRHYMVAETKSSHNLYANPNIQHVKYGEYRISSMDSLESVLAGKYPAKAHAAKVAAYIKNKPAGDDGVIYLESQKTRMIEDNDEPQPFRQRRYFYYLSGCALPDCYLTYDTRNGHLTLFIPPIDPEAVIWSGLPLSPAEALQRYDVDAVQPSTEIDAHLTAIAGQRTVWVIQGQVSDHGSFLAFGNTDFTLAKEAIEECRVVKDNYEITLTRKANAISTVAHTAVLKKVKNASNERELEAVFLERCVANGCREQAYHSIVASGRNAATLHYQKNNEDLAGRWNLLLDAGGEYGCYAADITRTFPIGGKFNRESRQIYDVVLRMQKECMEMLKEGVVWDDVHARAHEIAIEGLLELGILRGNKVEIFEKRTSVAFFPHGLGHYLGMDTHDTGGHPNYEDPDSMFRYLRVRGKLPAGSIITVEPGVYFCRFIIDPYLKDATHSKYIDETVLNRYWDVGGVRIEDNVLITASGFENLTTALKEVEDMEKVIRS</sequence>
<dbReference type="InterPro" id="IPR036005">
    <property type="entry name" value="Creatinase/aminopeptidase-like"/>
</dbReference>
<keyword evidence="9" id="KW-0378">Hydrolase</keyword>
<dbReference type="PANTHER" id="PTHR43226:SF1">
    <property type="entry name" value="XAA-PRO DIPEPTIDASE"/>
    <property type="match status" value="1"/>
</dbReference>
<evidence type="ECO:0000256" key="1">
    <source>
        <dbReference type="ARBA" id="ARBA00001424"/>
    </source>
</evidence>
<dbReference type="EC" id="3.4.11.9" evidence="5"/>
<evidence type="ECO:0000256" key="4">
    <source>
        <dbReference type="ARBA" id="ARBA00008766"/>
    </source>
</evidence>
<dbReference type="InterPro" id="IPR007865">
    <property type="entry name" value="Aminopep_P_N"/>
</dbReference>
<dbReference type="PANTHER" id="PTHR43226">
    <property type="entry name" value="XAA-PRO AMINOPEPTIDASE 3"/>
    <property type="match status" value="1"/>
</dbReference>
<evidence type="ECO:0000256" key="6">
    <source>
        <dbReference type="ARBA" id="ARBA00022438"/>
    </source>
</evidence>
<keyword evidence="11" id="KW-0464">Manganese</keyword>
<organism evidence="15 16">
    <name type="scientific">Lasallia pustulata</name>
    <dbReference type="NCBI Taxonomy" id="136370"/>
    <lineage>
        <taxon>Eukaryota</taxon>
        <taxon>Fungi</taxon>
        <taxon>Dikarya</taxon>
        <taxon>Ascomycota</taxon>
        <taxon>Pezizomycotina</taxon>
        <taxon>Lecanoromycetes</taxon>
        <taxon>OSLEUM clade</taxon>
        <taxon>Umbilicariomycetidae</taxon>
        <taxon>Umbilicariales</taxon>
        <taxon>Umbilicariaceae</taxon>
        <taxon>Lasallia</taxon>
    </lineage>
</organism>
<dbReference type="Gene3D" id="3.40.350.10">
    <property type="entry name" value="Creatinase/prolidase N-terminal domain"/>
    <property type="match status" value="1"/>
</dbReference>